<evidence type="ECO:0000313" key="2">
    <source>
        <dbReference type="EMBL" id="SEB65271.1"/>
    </source>
</evidence>
<organism evidence="2 3">
    <name type="scientific">Maribacter dokdonensis</name>
    <dbReference type="NCBI Taxonomy" id="320912"/>
    <lineage>
        <taxon>Bacteria</taxon>
        <taxon>Pseudomonadati</taxon>
        <taxon>Bacteroidota</taxon>
        <taxon>Flavobacteriia</taxon>
        <taxon>Flavobacteriales</taxon>
        <taxon>Flavobacteriaceae</taxon>
        <taxon>Maribacter</taxon>
    </lineage>
</organism>
<dbReference type="Pfam" id="PF14897">
    <property type="entry name" value="EpsG"/>
    <property type="match status" value="1"/>
</dbReference>
<evidence type="ECO:0000313" key="3">
    <source>
        <dbReference type="Proteomes" id="UP000183038"/>
    </source>
</evidence>
<dbReference type="RefSeq" id="WP_074670867.1">
    <property type="nucleotide sequence ID" value="NZ_FNTB01000001.1"/>
</dbReference>
<feature type="transmembrane region" description="Helical" evidence="1">
    <location>
        <begin position="268"/>
        <end position="286"/>
    </location>
</feature>
<feature type="transmembrane region" description="Helical" evidence="1">
    <location>
        <begin position="134"/>
        <end position="151"/>
    </location>
</feature>
<feature type="transmembrane region" description="Helical" evidence="1">
    <location>
        <begin position="110"/>
        <end position="127"/>
    </location>
</feature>
<evidence type="ECO:0000256" key="1">
    <source>
        <dbReference type="SAM" id="Phobius"/>
    </source>
</evidence>
<keyword evidence="1" id="KW-0472">Membrane</keyword>
<reference evidence="2 3" key="1">
    <citation type="submission" date="2016-10" db="EMBL/GenBank/DDBJ databases">
        <authorList>
            <person name="de Groot N.N."/>
        </authorList>
    </citation>
    <scope>NUCLEOTIDE SEQUENCE [LARGE SCALE GENOMIC DNA]</scope>
    <source>
        <strain evidence="2 3">MAR_2009_71</strain>
    </source>
</reference>
<gene>
    <name evidence="2" type="ORF">SAMN05192540_1180</name>
</gene>
<keyword evidence="1" id="KW-1133">Transmembrane helix</keyword>
<dbReference type="EMBL" id="FNTB01000001">
    <property type="protein sequence ID" value="SEB65271.1"/>
    <property type="molecule type" value="Genomic_DNA"/>
</dbReference>
<feature type="transmembrane region" description="Helical" evidence="1">
    <location>
        <begin position="25"/>
        <end position="42"/>
    </location>
</feature>
<protein>
    <submittedName>
        <fullName evidence="2">EpsG family protein</fullName>
    </submittedName>
</protein>
<sequence length="343" mass="39902">MINYIVLYLYLFSNSLLQTILNKRIKGLIFIAFIAIVFVLTIRGSHGVDTEIYLTFFNDIGKRVKGYDGLDLGFLYISTLIKKIYNNEIFFLFCIAFISVSLKLKAAHKLSPLPLVTAFVLFGTYFLSLEANQIRQAMALGIGLFSLHYVIERKKTSFFICIILAATFHVSVIIFLPVWWLYDLKIKRTTLLAILGISFLFVFISLIEVFQFAVRFSFLWGEFIFSKLLNYASKMERVGFSPIQIWYILISIIFITEKKKINDPKYSFLLNLFIIGISLNFFLNSFSYMIRITYYFIAVEGFLLAYLIKKSEMVTRILLFLLAAIMLALKNYKYINANLEYFL</sequence>
<dbReference type="InterPro" id="IPR049458">
    <property type="entry name" value="EpsG-like"/>
</dbReference>
<name>A0A1H4L3H7_9FLAO</name>
<feature type="transmembrane region" description="Helical" evidence="1">
    <location>
        <begin position="238"/>
        <end position="256"/>
    </location>
</feature>
<dbReference type="AlphaFoldDB" id="A0A1H4L3H7"/>
<dbReference type="OrthoDB" id="1424730at2"/>
<proteinExistence type="predicted"/>
<keyword evidence="1" id="KW-0812">Transmembrane</keyword>
<dbReference type="Proteomes" id="UP000183038">
    <property type="component" value="Unassembled WGS sequence"/>
</dbReference>
<feature type="transmembrane region" description="Helical" evidence="1">
    <location>
        <begin position="194"/>
        <end position="218"/>
    </location>
</feature>
<feature type="transmembrane region" description="Helical" evidence="1">
    <location>
        <begin position="292"/>
        <end position="308"/>
    </location>
</feature>
<feature type="transmembrane region" description="Helical" evidence="1">
    <location>
        <begin position="84"/>
        <end position="104"/>
    </location>
</feature>
<feature type="transmembrane region" description="Helical" evidence="1">
    <location>
        <begin position="157"/>
        <end position="182"/>
    </location>
</feature>
<accession>A0A1H4L3H7</accession>
<feature type="transmembrane region" description="Helical" evidence="1">
    <location>
        <begin position="317"/>
        <end position="335"/>
    </location>
</feature>